<protein>
    <submittedName>
        <fullName evidence="3">Uncharacterized protein</fullName>
    </submittedName>
</protein>
<dbReference type="AlphaFoldDB" id="A0A1W6ZSA9"/>
<feature type="chain" id="PRO_5043478518" evidence="2">
    <location>
        <begin position="25"/>
        <end position="120"/>
    </location>
</feature>
<dbReference type="Proteomes" id="UP000194137">
    <property type="component" value="Chromosome"/>
</dbReference>
<dbReference type="KEGG" id="psin:CAK95_15370"/>
<dbReference type="EMBL" id="CP021112">
    <property type="protein sequence ID" value="ARQ00299.1"/>
    <property type="molecule type" value="Genomic_DNA"/>
</dbReference>
<accession>A0A1W6ZSA9</accession>
<reference evidence="3 4" key="1">
    <citation type="submission" date="2017-05" db="EMBL/GenBank/DDBJ databases">
        <title>Full genome sequence of Pseudorhodoplanes sinuspersici.</title>
        <authorList>
            <person name="Dastgheib S.M.M."/>
            <person name="Shavandi M."/>
            <person name="Tirandaz H."/>
        </authorList>
    </citation>
    <scope>NUCLEOTIDE SEQUENCE [LARGE SCALE GENOMIC DNA]</scope>
    <source>
        <strain evidence="3 4">RIPI110</strain>
    </source>
</reference>
<feature type="signal peptide" evidence="2">
    <location>
        <begin position="1"/>
        <end position="24"/>
    </location>
</feature>
<feature type="region of interest" description="Disordered" evidence="1">
    <location>
        <begin position="22"/>
        <end position="120"/>
    </location>
</feature>
<dbReference type="STRING" id="1235591.CAK95_15370"/>
<dbReference type="RefSeq" id="WP_086088695.1">
    <property type="nucleotide sequence ID" value="NZ_CP021112.1"/>
</dbReference>
<keyword evidence="4" id="KW-1185">Reference proteome</keyword>
<dbReference type="OrthoDB" id="8256100at2"/>
<feature type="compositionally biased region" description="Basic and acidic residues" evidence="1">
    <location>
        <begin position="41"/>
        <end position="77"/>
    </location>
</feature>
<proteinExistence type="predicted"/>
<gene>
    <name evidence="3" type="ORF">CAK95_15370</name>
</gene>
<evidence type="ECO:0000313" key="3">
    <source>
        <dbReference type="EMBL" id="ARQ00299.1"/>
    </source>
</evidence>
<organism evidence="3 4">
    <name type="scientific">Pseudorhodoplanes sinuspersici</name>
    <dbReference type="NCBI Taxonomy" id="1235591"/>
    <lineage>
        <taxon>Bacteria</taxon>
        <taxon>Pseudomonadati</taxon>
        <taxon>Pseudomonadota</taxon>
        <taxon>Alphaproteobacteria</taxon>
        <taxon>Hyphomicrobiales</taxon>
        <taxon>Pseudorhodoplanes</taxon>
    </lineage>
</organism>
<name>A0A1W6ZSA9_9HYPH</name>
<evidence type="ECO:0000313" key="4">
    <source>
        <dbReference type="Proteomes" id="UP000194137"/>
    </source>
</evidence>
<keyword evidence="2" id="KW-0732">Signal</keyword>
<evidence type="ECO:0000256" key="1">
    <source>
        <dbReference type="SAM" id="MobiDB-lite"/>
    </source>
</evidence>
<sequence>MSLASRVLPAALVCVILGGALSSAQQPKEPDVPTQPAPPKLDPKACADREQLPHADIPETEGRAPDTDEPLSDKLARTDGVICPPLGLDPDIRAPTPNGSKMLVIPPPGSPGGDPNVRPK</sequence>
<evidence type="ECO:0000256" key="2">
    <source>
        <dbReference type="SAM" id="SignalP"/>
    </source>
</evidence>